<dbReference type="Proteomes" id="UP000030008">
    <property type="component" value="Unassembled WGS sequence"/>
</dbReference>
<feature type="binding site" evidence="14">
    <location>
        <position position="182"/>
    </location>
    <ligand>
        <name>ATP</name>
        <dbReference type="ChEBI" id="CHEBI:30616"/>
    </ligand>
</feature>
<proteinExistence type="inferred from homology"/>
<comment type="pathway">
    <text evidence="4 16">Amino-acid biosynthesis; L-threonine biosynthesis; L-threonine from L-aspartate: step 1/5.</text>
</comment>
<dbReference type="PANTHER" id="PTHR21499">
    <property type="entry name" value="ASPARTATE KINASE"/>
    <property type="match status" value="1"/>
</dbReference>
<name>A0A099IBD3_CLOIN</name>
<dbReference type="GO" id="GO:0019877">
    <property type="term" value="P:diaminopimelate biosynthetic process"/>
    <property type="evidence" value="ECO:0007669"/>
    <property type="project" value="UniProtKB-KW"/>
</dbReference>
<dbReference type="CDD" id="cd04246">
    <property type="entry name" value="AAK_AK-DapG-like"/>
    <property type="match status" value="1"/>
</dbReference>
<evidence type="ECO:0000256" key="7">
    <source>
        <dbReference type="ARBA" id="ARBA00022679"/>
    </source>
</evidence>
<accession>A0A099IBD3</accession>
<evidence type="ECO:0000256" key="9">
    <source>
        <dbReference type="ARBA" id="ARBA00022777"/>
    </source>
</evidence>
<keyword evidence="8 14" id="KW-0547">Nucleotide-binding</keyword>
<evidence type="ECO:0000256" key="15">
    <source>
        <dbReference type="RuleBase" id="RU003448"/>
    </source>
</evidence>
<dbReference type="NCBIfam" id="TIGR00657">
    <property type="entry name" value="asp_kinases"/>
    <property type="match status" value="1"/>
</dbReference>
<dbReference type="SUPFAM" id="SSF55021">
    <property type="entry name" value="ACT-like"/>
    <property type="match status" value="2"/>
</dbReference>
<evidence type="ECO:0000259" key="17">
    <source>
        <dbReference type="PROSITE" id="PS51671"/>
    </source>
</evidence>
<evidence type="ECO:0000256" key="8">
    <source>
        <dbReference type="ARBA" id="ARBA00022741"/>
    </source>
</evidence>
<evidence type="ECO:0000256" key="6">
    <source>
        <dbReference type="ARBA" id="ARBA00022605"/>
    </source>
</evidence>
<dbReference type="Gene3D" id="3.40.1160.10">
    <property type="entry name" value="Acetylglutamate kinase-like"/>
    <property type="match status" value="1"/>
</dbReference>
<evidence type="ECO:0000256" key="12">
    <source>
        <dbReference type="ARBA" id="ARBA00023154"/>
    </source>
</evidence>
<dbReference type="Proteomes" id="UP001203972">
    <property type="component" value="Unassembled WGS sequence"/>
</dbReference>
<dbReference type="FunFam" id="3.40.1160.10:FF:000002">
    <property type="entry name" value="Aspartokinase"/>
    <property type="match status" value="1"/>
</dbReference>
<dbReference type="CDD" id="cd04923">
    <property type="entry name" value="ACT_AK-LysC-DapG-like_2"/>
    <property type="match status" value="1"/>
</dbReference>
<dbReference type="InterPro" id="IPR002912">
    <property type="entry name" value="ACT_dom"/>
</dbReference>
<dbReference type="InterPro" id="IPR054352">
    <property type="entry name" value="ACT_Aspartokinase"/>
</dbReference>
<evidence type="ECO:0000256" key="11">
    <source>
        <dbReference type="ARBA" id="ARBA00022915"/>
    </source>
</evidence>
<feature type="binding site" evidence="14">
    <location>
        <begin position="171"/>
        <end position="172"/>
    </location>
    <ligand>
        <name>ATP</name>
        <dbReference type="ChEBI" id="CHEBI:30616"/>
    </ligand>
</feature>
<dbReference type="PROSITE" id="PS00324">
    <property type="entry name" value="ASPARTOKINASE"/>
    <property type="match status" value="1"/>
</dbReference>
<evidence type="ECO:0000256" key="14">
    <source>
        <dbReference type="PIRSR" id="PIRSR000726-1"/>
    </source>
</evidence>
<dbReference type="Pfam" id="PF00696">
    <property type="entry name" value="AA_kinase"/>
    <property type="match status" value="1"/>
</dbReference>
<dbReference type="UniPathway" id="UPA00051">
    <property type="reaction ID" value="UER00462"/>
</dbReference>
<dbReference type="SUPFAM" id="SSF53633">
    <property type="entry name" value="Carbamate kinase-like"/>
    <property type="match status" value="1"/>
</dbReference>
<dbReference type="GO" id="GO:0004072">
    <property type="term" value="F:aspartate kinase activity"/>
    <property type="evidence" value="ECO:0007669"/>
    <property type="project" value="UniProtKB-EC"/>
</dbReference>
<dbReference type="PIRSF" id="PIRSF000726">
    <property type="entry name" value="Asp_kin"/>
    <property type="match status" value="1"/>
</dbReference>
<evidence type="ECO:0000313" key="20">
    <source>
        <dbReference type="EMBL" id="MZH55840.1"/>
    </source>
</evidence>
<reference evidence="20" key="2">
    <citation type="journal article" date="2019" name="Nat. Med.">
        <title>A library of human gut bacterial isolates paired with longitudinal multiomics data enables mechanistic microbiome research.</title>
        <authorList>
            <person name="Poyet M."/>
            <person name="Groussin M."/>
            <person name="Gibbons S.M."/>
            <person name="Avila-Pacheco J."/>
            <person name="Jiang X."/>
            <person name="Kearney S.M."/>
            <person name="Perrotta A.R."/>
            <person name="Berdy B."/>
            <person name="Zhao S."/>
            <person name="Lieberman T.D."/>
            <person name="Swanson P.K."/>
            <person name="Smith M."/>
            <person name="Roesemann S."/>
            <person name="Alexander J.E."/>
            <person name="Rich S.A."/>
            <person name="Livny J."/>
            <person name="Vlamakis H."/>
            <person name="Clish C."/>
            <person name="Bullock K."/>
            <person name="Deik A."/>
            <person name="Scott J."/>
            <person name="Pierce K.A."/>
            <person name="Xavier R.J."/>
            <person name="Alm E.J."/>
        </authorList>
    </citation>
    <scope>NUCLEOTIDE SEQUENCE</scope>
    <source>
        <strain evidence="20">BIOML-A12</strain>
    </source>
</reference>
<dbReference type="InterPro" id="IPR018042">
    <property type="entry name" value="Aspartate_kinase_CS"/>
</dbReference>
<evidence type="ECO:0000313" key="19">
    <source>
        <dbReference type="EMBL" id="MCR0232596.1"/>
    </source>
</evidence>
<dbReference type="InterPro" id="IPR005260">
    <property type="entry name" value="Asp_kin_monofn"/>
</dbReference>
<dbReference type="InterPro" id="IPR001048">
    <property type="entry name" value="Asp/Glu/Uridylate_kinase"/>
</dbReference>
<feature type="binding site" evidence="14">
    <location>
        <position position="46"/>
    </location>
    <ligand>
        <name>substrate</name>
    </ligand>
</feature>
<dbReference type="InterPro" id="IPR001341">
    <property type="entry name" value="Asp_kinase"/>
</dbReference>
<evidence type="ECO:0000256" key="10">
    <source>
        <dbReference type="ARBA" id="ARBA00022840"/>
    </source>
</evidence>
<dbReference type="PANTHER" id="PTHR21499:SF3">
    <property type="entry name" value="ASPARTOKINASE"/>
    <property type="match status" value="1"/>
</dbReference>
<keyword evidence="10 14" id="KW-0067">ATP-binding</keyword>
<feature type="binding site" evidence="14">
    <location>
        <position position="73"/>
    </location>
    <ligand>
        <name>substrate</name>
    </ligand>
</feature>
<evidence type="ECO:0000256" key="3">
    <source>
        <dbReference type="ARBA" id="ARBA00004986"/>
    </source>
</evidence>
<comment type="pathway">
    <text evidence="2 16">Amino-acid biosynthesis; L-lysine biosynthesis via DAP pathway; (S)-tetrahydrodipicolinate from L-aspartate: step 1/4.</text>
</comment>
<dbReference type="GO" id="GO:0009088">
    <property type="term" value="P:threonine biosynthetic process"/>
    <property type="evidence" value="ECO:0007669"/>
    <property type="project" value="UniProtKB-UniPathway"/>
</dbReference>
<evidence type="ECO:0000256" key="2">
    <source>
        <dbReference type="ARBA" id="ARBA00004766"/>
    </source>
</evidence>
<comment type="catalytic activity">
    <reaction evidence="13 15">
        <text>L-aspartate + ATP = 4-phospho-L-aspartate + ADP</text>
        <dbReference type="Rhea" id="RHEA:23776"/>
        <dbReference type="ChEBI" id="CHEBI:29991"/>
        <dbReference type="ChEBI" id="CHEBI:30616"/>
        <dbReference type="ChEBI" id="CHEBI:57535"/>
        <dbReference type="ChEBI" id="CHEBI:456216"/>
        <dbReference type="EC" id="2.7.2.4"/>
    </reaction>
</comment>
<dbReference type="UniPathway" id="UPA00050">
    <property type="reaction ID" value="UER00461"/>
</dbReference>
<dbReference type="Pfam" id="PF22468">
    <property type="entry name" value="ACT_9"/>
    <property type="match status" value="1"/>
</dbReference>
<evidence type="ECO:0000256" key="4">
    <source>
        <dbReference type="ARBA" id="ARBA00005139"/>
    </source>
</evidence>
<dbReference type="UniPathway" id="UPA00034">
    <property type="reaction ID" value="UER00015"/>
</dbReference>
<dbReference type="Proteomes" id="UP000604383">
    <property type="component" value="Unassembled WGS sequence"/>
</dbReference>
<dbReference type="Gene3D" id="3.30.2130.10">
    <property type="entry name" value="VC0802-like"/>
    <property type="match status" value="1"/>
</dbReference>
<keyword evidence="9 15" id="KW-0418">Kinase</keyword>
<dbReference type="GO" id="GO:0009090">
    <property type="term" value="P:homoserine biosynthetic process"/>
    <property type="evidence" value="ECO:0007669"/>
    <property type="project" value="TreeGrafter"/>
</dbReference>
<organism evidence="18 21">
    <name type="scientific">Clostridium innocuum</name>
    <dbReference type="NCBI Taxonomy" id="1522"/>
    <lineage>
        <taxon>Bacteria</taxon>
        <taxon>Bacillati</taxon>
        <taxon>Bacillota</taxon>
        <taxon>Clostridia</taxon>
        <taxon>Eubacteriales</taxon>
        <taxon>Clostridiaceae</taxon>
        <taxon>Clostridium</taxon>
    </lineage>
</organism>
<dbReference type="RefSeq" id="WP_008818304.1">
    <property type="nucleotide sequence ID" value="NZ_AP025565.1"/>
</dbReference>
<comment type="pathway">
    <text evidence="3 16">Amino-acid biosynthesis; L-methionine biosynthesis via de novo pathway; L-homoserine from L-aspartate: step 1/3.</text>
</comment>
<dbReference type="EMBL" id="WWTN01000012">
    <property type="protein sequence ID" value="MZH55840.1"/>
    <property type="molecule type" value="Genomic_DNA"/>
</dbReference>
<keyword evidence="12" id="KW-0457">Lysine biosynthesis</keyword>
<dbReference type="InterPro" id="IPR045865">
    <property type="entry name" value="ACT-like_dom_sf"/>
</dbReference>
<dbReference type="InterPro" id="IPR036393">
    <property type="entry name" value="AceGlu_kinase-like_sf"/>
</dbReference>
<gene>
    <name evidence="18" type="ORF">CIAN88_03360</name>
    <name evidence="20" type="ORF">GT664_08715</name>
    <name evidence="19" type="ORF">MKC95_07435</name>
</gene>
<dbReference type="PROSITE" id="PS51671">
    <property type="entry name" value="ACT"/>
    <property type="match status" value="1"/>
</dbReference>
<evidence type="ECO:0000256" key="16">
    <source>
        <dbReference type="RuleBase" id="RU004249"/>
    </source>
</evidence>
<comment type="function">
    <text evidence="1">Catalyzes the phosphorylation of the beta-carboxyl group of aspartic acid with ATP to yield 4-phospho-L-aspartate, which is involved in the branched biosynthetic pathway leading to the biosynthesis of amino acids threonine, isoleucine and methionine.</text>
</comment>
<dbReference type="NCBIfam" id="NF005155">
    <property type="entry name" value="PRK06635.1-4"/>
    <property type="match status" value="1"/>
</dbReference>
<dbReference type="GO" id="GO:0005829">
    <property type="term" value="C:cytosol"/>
    <property type="evidence" value="ECO:0007669"/>
    <property type="project" value="TreeGrafter"/>
</dbReference>
<evidence type="ECO:0000256" key="1">
    <source>
        <dbReference type="ARBA" id="ARBA00003121"/>
    </source>
</evidence>
<evidence type="ECO:0000256" key="13">
    <source>
        <dbReference type="ARBA" id="ARBA00047872"/>
    </source>
</evidence>
<comment type="caution">
    <text evidence="18">The sequence shown here is derived from an EMBL/GenBank/DDBJ whole genome shotgun (WGS) entry which is preliminary data.</text>
</comment>
<feature type="domain" description="ACT" evidence="17">
    <location>
        <begin position="341"/>
        <end position="399"/>
    </location>
</feature>
<dbReference type="NCBIfam" id="NF005154">
    <property type="entry name" value="PRK06635.1-2"/>
    <property type="match status" value="1"/>
</dbReference>
<reference evidence="18 21" key="1">
    <citation type="submission" date="2014-08" db="EMBL/GenBank/DDBJ databases">
        <title>Clostridium innocuum, an unnegligible vancomycin-resistant pathogen causing extra-intestinal infections.</title>
        <authorList>
            <person name="Feng Y."/>
            <person name="Chiu C.-H."/>
        </authorList>
    </citation>
    <scope>NUCLEOTIDE SEQUENCE [LARGE SCALE GENOMIC DNA]</scope>
    <source>
        <strain evidence="18 21">AN88</strain>
    </source>
</reference>
<dbReference type="EC" id="2.7.2.4" evidence="15"/>
<keyword evidence="7 15" id="KW-0808">Transferase</keyword>
<dbReference type="AlphaFoldDB" id="A0A099IBD3"/>
<dbReference type="GO" id="GO:0009089">
    <property type="term" value="P:lysine biosynthetic process via diaminopimelate"/>
    <property type="evidence" value="ECO:0007669"/>
    <property type="project" value="UniProtKB-UniPathway"/>
</dbReference>
<dbReference type="GO" id="GO:0005524">
    <property type="term" value="F:ATP binding"/>
    <property type="evidence" value="ECO:0007669"/>
    <property type="project" value="UniProtKB-KW"/>
</dbReference>
<reference evidence="19" key="3">
    <citation type="journal article" date="2022" name="Clin. Infect. Dis.">
        <title>Association between Clostridium innocuum and antibiotic-associated diarrhea in adults and children: A cross-sectional study and comparative genomics analysis.</title>
        <authorList>
            <person name="Cherny K.E."/>
            <person name="Muscat E.B."/>
            <person name="Balaji A."/>
            <person name="Mukherjee J."/>
            <person name="Ozer E.A."/>
            <person name="Angarone M.P."/>
            <person name="Hauser A.R."/>
            <person name="Sichel J.S."/>
            <person name="Amponsah E."/>
            <person name="Kociolek L.K."/>
        </authorList>
    </citation>
    <scope>NUCLEOTIDE SEQUENCE</scope>
    <source>
        <strain evidence="19">NU1-AC-029v</strain>
    </source>
</reference>
<feature type="binding site" evidence="14">
    <location>
        <begin position="6"/>
        <end position="9"/>
    </location>
    <ligand>
        <name>ATP</name>
        <dbReference type="ChEBI" id="CHEBI:30616"/>
    </ligand>
</feature>
<protein>
    <recommendedName>
        <fullName evidence="15">Aspartokinase</fullName>
        <ecNumber evidence="15">2.7.2.4</ecNumber>
    </recommendedName>
</protein>
<comment type="similarity">
    <text evidence="5 15">Belongs to the aspartokinase family.</text>
</comment>
<evidence type="ECO:0000256" key="5">
    <source>
        <dbReference type="ARBA" id="ARBA00010122"/>
    </source>
</evidence>
<keyword evidence="11" id="KW-0220">Diaminopimelate biosynthesis</keyword>
<evidence type="ECO:0000313" key="18">
    <source>
        <dbReference type="EMBL" id="KGJ54502.1"/>
    </source>
</evidence>
<dbReference type="EMBL" id="JQIF01000015">
    <property type="protein sequence ID" value="KGJ54502.1"/>
    <property type="molecule type" value="Genomic_DNA"/>
</dbReference>
<evidence type="ECO:0000313" key="21">
    <source>
        <dbReference type="Proteomes" id="UP000030008"/>
    </source>
</evidence>
<sequence>MNVVEKYGGTSVGTIAQIKAVAAHAAKLKAQGDQVVIVASAMGKTTNKLIAMAKEIGEHVNERELDSLLSTGEQRTITLLAMAIDALGVPAVSLTGYQCGFITSDHHSHARIMDIDITRLKQHLEDDKVVVVAGFQGANEVGDITTLGRGGSDTTAVALAAKLGWECHIFTDVNGVYTIDPRMYPHAKRLHEITYNEMMQMACLGAGVLETRSVELASKYGVRLYLGRALEENLDKGTYIMEKTKHLEDMPITGISIKEDYAIMRVNDLPNDGKFLNSLFAMISQLDINLDTISQQLTHDGKVNFAFYCNKQQSDVILKNIDKLHSRYPISRLLGFVKLSIVGVGISTHSGIAAKVLTTLSDHNIRYYQITSSEISISLTIEEKDKLKAVEVLGKAFDL</sequence>
<feature type="binding site" evidence="14">
    <location>
        <position position="177"/>
    </location>
    <ligand>
        <name>ATP</name>
        <dbReference type="ChEBI" id="CHEBI:30616"/>
    </ligand>
</feature>
<keyword evidence="6 16" id="KW-0028">Amino-acid biosynthesis</keyword>
<dbReference type="EMBL" id="JAKTMA010000010">
    <property type="protein sequence ID" value="MCR0232596.1"/>
    <property type="molecule type" value="Genomic_DNA"/>
</dbReference>